<dbReference type="Proteomes" id="UP001352852">
    <property type="component" value="Unassembled WGS sequence"/>
</dbReference>
<name>A0ABU7EPL4_9TELE</name>
<evidence type="ECO:0000313" key="1">
    <source>
        <dbReference type="EMBL" id="MED6289161.1"/>
    </source>
</evidence>
<organism evidence="1 2">
    <name type="scientific">Characodon lateralis</name>
    <dbReference type="NCBI Taxonomy" id="208331"/>
    <lineage>
        <taxon>Eukaryota</taxon>
        <taxon>Metazoa</taxon>
        <taxon>Chordata</taxon>
        <taxon>Craniata</taxon>
        <taxon>Vertebrata</taxon>
        <taxon>Euteleostomi</taxon>
        <taxon>Actinopterygii</taxon>
        <taxon>Neopterygii</taxon>
        <taxon>Teleostei</taxon>
        <taxon>Neoteleostei</taxon>
        <taxon>Acanthomorphata</taxon>
        <taxon>Ovalentaria</taxon>
        <taxon>Atherinomorphae</taxon>
        <taxon>Cyprinodontiformes</taxon>
        <taxon>Goodeidae</taxon>
        <taxon>Characodon</taxon>
    </lineage>
</organism>
<sequence>MSLPLGVAKLRNRIQTSFTSRVYSFLFFYYSRKNKTKTSNTKGHMIRGSWSHDLQGSLSLCASMARCIFSTIHRGTLNGFSSSILTSGQSLRNIHTHYHGNHILTVPHS</sequence>
<proteinExistence type="predicted"/>
<comment type="caution">
    <text evidence="1">The sequence shown here is derived from an EMBL/GenBank/DDBJ whole genome shotgun (WGS) entry which is preliminary data.</text>
</comment>
<gene>
    <name evidence="1" type="ORF">CHARACLAT_033506</name>
</gene>
<reference evidence="1 2" key="1">
    <citation type="submission" date="2021-06" db="EMBL/GenBank/DDBJ databases">
        <authorList>
            <person name="Palmer J.M."/>
        </authorList>
    </citation>
    <scope>NUCLEOTIDE SEQUENCE [LARGE SCALE GENOMIC DNA]</scope>
    <source>
        <strain evidence="1 2">CL_MEX2019</strain>
        <tissue evidence="1">Muscle</tissue>
    </source>
</reference>
<keyword evidence="2" id="KW-1185">Reference proteome</keyword>
<protein>
    <submittedName>
        <fullName evidence="1">Uncharacterized protein</fullName>
    </submittedName>
</protein>
<dbReference type="EMBL" id="JAHUTJ010064720">
    <property type="protein sequence ID" value="MED6289161.1"/>
    <property type="molecule type" value="Genomic_DNA"/>
</dbReference>
<evidence type="ECO:0000313" key="2">
    <source>
        <dbReference type="Proteomes" id="UP001352852"/>
    </source>
</evidence>
<accession>A0ABU7EPL4</accession>